<proteinExistence type="predicted"/>
<accession>A0ABP6QMC4</accession>
<evidence type="ECO:0000256" key="1">
    <source>
        <dbReference type="SAM" id="MobiDB-lite"/>
    </source>
</evidence>
<gene>
    <name evidence="2" type="ORF">GCM10010468_79880</name>
</gene>
<comment type="caution">
    <text evidence="2">The sequence shown here is derived from an EMBL/GenBank/DDBJ whole genome shotgun (WGS) entry which is preliminary data.</text>
</comment>
<sequence length="67" mass="7307">MSQMAVPADYPYPRVAALRLPRPSTSPTAPDPSRTAPVPPAPPRVGVRAVLLPRLASLRLPASWRRR</sequence>
<evidence type="ECO:0000313" key="2">
    <source>
        <dbReference type="EMBL" id="GAA3242258.1"/>
    </source>
</evidence>
<keyword evidence="3" id="KW-1185">Reference proteome</keyword>
<dbReference type="RefSeq" id="WP_344839697.1">
    <property type="nucleotide sequence ID" value="NZ_BAAAUV010000049.1"/>
</dbReference>
<name>A0ABP6QMC4_9ACTN</name>
<reference evidence="3" key="1">
    <citation type="journal article" date="2019" name="Int. J. Syst. Evol. Microbiol.">
        <title>The Global Catalogue of Microorganisms (GCM) 10K type strain sequencing project: providing services to taxonomists for standard genome sequencing and annotation.</title>
        <authorList>
            <consortium name="The Broad Institute Genomics Platform"/>
            <consortium name="The Broad Institute Genome Sequencing Center for Infectious Disease"/>
            <person name="Wu L."/>
            <person name="Ma J."/>
        </authorList>
    </citation>
    <scope>NUCLEOTIDE SEQUENCE [LARGE SCALE GENOMIC DNA]</scope>
    <source>
        <strain evidence="3">JCM 9377</strain>
    </source>
</reference>
<protein>
    <submittedName>
        <fullName evidence="2">Uncharacterized protein</fullName>
    </submittedName>
</protein>
<dbReference type="EMBL" id="BAAAUV010000049">
    <property type="protein sequence ID" value="GAA3242258.1"/>
    <property type="molecule type" value="Genomic_DNA"/>
</dbReference>
<dbReference type="Proteomes" id="UP001501237">
    <property type="component" value="Unassembled WGS sequence"/>
</dbReference>
<evidence type="ECO:0000313" key="3">
    <source>
        <dbReference type="Proteomes" id="UP001501237"/>
    </source>
</evidence>
<organism evidence="2 3">
    <name type="scientific">Actinocorallia longicatena</name>
    <dbReference type="NCBI Taxonomy" id="111803"/>
    <lineage>
        <taxon>Bacteria</taxon>
        <taxon>Bacillati</taxon>
        <taxon>Actinomycetota</taxon>
        <taxon>Actinomycetes</taxon>
        <taxon>Streptosporangiales</taxon>
        <taxon>Thermomonosporaceae</taxon>
        <taxon>Actinocorallia</taxon>
    </lineage>
</organism>
<feature type="region of interest" description="Disordered" evidence="1">
    <location>
        <begin position="17"/>
        <end position="45"/>
    </location>
</feature>